<name>A0A8E2WIF5_RHILI</name>
<dbReference type="AlphaFoldDB" id="A0A8E2WIF5"/>
<protein>
    <submittedName>
        <fullName evidence="1">Uncharacterized protein</fullName>
    </submittedName>
</protein>
<sequence>MLTVACVFWDANEASFEFSRCYTEEWVERLHRGFTRNLTVPFRFVCFTERQREFSAGIEQELTGERIPDYGTLIDPYLLGEPMILVGLDTVVTGNCDAMAEYALTSDTIALPRDPYAPHRACTGVQLVPAGNDGVWWSYQGGDDMEHMRKQPHVFIDDVFPGQAESYKGCVRDHGLGATRIVYFHGRPKMDELDEPWISEHWR</sequence>
<reference evidence="1 2" key="1">
    <citation type="submission" date="2018-05" db="EMBL/GenBank/DDBJ databases">
        <title>Genomic Encyclopedia of Type Strains, Phase IV (KMG-IV): sequencing the most valuable type-strain genomes for metagenomic binning, comparative biology and taxonomic classification.</title>
        <authorList>
            <person name="Goeker M."/>
        </authorList>
    </citation>
    <scope>NUCLEOTIDE SEQUENCE [LARGE SCALE GENOMIC DNA]</scope>
    <source>
        <strain evidence="1 2">DSM 2626</strain>
    </source>
</reference>
<proteinExistence type="predicted"/>
<dbReference type="EMBL" id="QGGH01000001">
    <property type="protein sequence ID" value="PWJ93534.1"/>
    <property type="molecule type" value="Genomic_DNA"/>
</dbReference>
<dbReference type="Proteomes" id="UP000245631">
    <property type="component" value="Unassembled WGS sequence"/>
</dbReference>
<evidence type="ECO:0000313" key="1">
    <source>
        <dbReference type="EMBL" id="PWJ93534.1"/>
    </source>
</evidence>
<gene>
    <name evidence="1" type="ORF">C8D77_101213</name>
</gene>
<dbReference type="RefSeq" id="WP_109658753.1">
    <property type="nucleotide sequence ID" value="NZ_QGGH01000001.1"/>
</dbReference>
<dbReference type="GeneID" id="61049570"/>
<evidence type="ECO:0000313" key="2">
    <source>
        <dbReference type="Proteomes" id="UP000245631"/>
    </source>
</evidence>
<accession>A0A8E2WIF5</accession>
<comment type="caution">
    <text evidence="1">The sequence shown here is derived from an EMBL/GenBank/DDBJ whole genome shotgun (WGS) entry which is preliminary data.</text>
</comment>
<organism evidence="1 2">
    <name type="scientific">Rhizobium loti</name>
    <name type="common">Mesorhizobium loti</name>
    <dbReference type="NCBI Taxonomy" id="381"/>
    <lineage>
        <taxon>Bacteria</taxon>
        <taxon>Pseudomonadati</taxon>
        <taxon>Pseudomonadota</taxon>
        <taxon>Alphaproteobacteria</taxon>
        <taxon>Hyphomicrobiales</taxon>
        <taxon>Phyllobacteriaceae</taxon>
        <taxon>Mesorhizobium</taxon>
    </lineage>
</organism>